<evidence type="ECO:0000256" key="1">
    <source>
        <dbReference type="SAM" id="Phobius"/>
    </source>
</evidence>
<evidence type="ECO:0000313" key="2">
    <source>
        <dbReference type="EMBL" id="BDS07451.1"/>
    </source>
</evidence>
<dbReference type="EMBL" id="AP026866">
    <property type="protein sequence ID" value="BDS07451.1"/>
    <property type="molecule type" value="Genomic_DNA"/>
</dbReference>
<feature type="transmembrane region" description="Helical" evidence="1">
    <location>
        <begin position="57"/>
        <end position="75"/>
    </location>
</feature>
<accession>A0AAT9FN59</accession>
<name>A0AAT9FN59_9BACT</name>
<feature type="transmembrane region" description="Helical" evidence="1">
    <location>
        <begin position="87"/>
        <end position="107"/>
    </location>
</feature>
<sequence>MGIFGILVQVGILWFLITFYSRSTNSSATLSETWIVVLSMLAIGFVARLLLSGILGPFVGILPIIALYFLIDKVCGLPQRATIKICVYYVLIVILIGVANAILMIPVDAQ</sequence>
<gene>
    <name evidence="2" type="ORF">NT6N_24910</name>
</gene>
<proteinExistence type="predicted"/>
<dbReference type="KEGG" id="osu:NT6N_24910"/>
<keyword evidence="1" id="KW-0472">Membrane</keyword>
<feature type="transmembrane region" description="Helical" evidence="1">
    <location>
        <begin position="6"/>
        <end position="21"/>
    </location>
</feature>
<reference evidence="2" key="1">
    <citation type="submission" date="2024-07" db="EMBL/GenBank/DDBJ databases">
        <title>Complete genome sequence of Verrucomicrobiaceae bacterium NT6N.</title>
        <authorList>
            <person name="Huang C."/>
            <person name="Takami H."/>
            <person name="Hamasaki K."/>
        </authorList>
    </citation>
    <scope>NUCLEOTIDE SEQUENCE</scope>
    <source>
        <strain evidence="2">NT6N</strain>
    </source>
</reference>
<dbReference type="AlphaFoldDB" id="A0AAT9FN59"/>
<keyword evidence="1" id="KW-1133">Transmembrane helix</keyword>
<organism evidence="2">
    <name type="scientific">Oceaniferula spumae</name>
    <dbReference type="NCBI Taxonomy" id="2979115"/>
    <lineage>
        <taxon>Bacteria</taxon>
        <taxon>Pseudomonadati</taxon>
        <taxon>Verrucomicrobiota</taxon>
        <taxon>Verrucomicrobiia</taxon>
        <taxon>Verrucomicrobiales</taxon>
        <taxon>Verrucomicrobiaceae</taxon>
        <taxon>Oceaniferula</taxon>
    </lineage>
</organism>
<keyword evidence="1" id="KW-0812">Transmembrane</keyword>
<protein>
    <submittedName>
        <fullName evidence="2">Uncharacterized protein</fullName>
    </submittedName>
</protein>